<name>A0ABZ0W1H8_9BACT</name>
<dbReference type="InterPro" id="IPR025164">
    <property type="entry name" value="Toastrack_DUF4097"/>
</dbReference>
<keyword evidence="3" id="KW-1185">Reference proteome</keyword>
<accession>A0ABZ0W1H8</accession>
<dbReference type="PANTHER" id="PTHR34094">
    <property type="match status" value="1"/>
</dbReference>
<evidence type="ECO:0000313" key="3">
    <source>
        <dbReference type="Proteomes" id="UP001325680"/>
    </source>
</evidence>
<dbReference type="PANTHER" id="PTHR34094:SF1">
    <property type="entry name" value="PROTEIN FAM185A"/>
    <property type="match status" value="1"/>
</dbReference>
<dbReference type="EMBL" id="CP139960">
    <property type="protein sequence ID" value="WQD37041.1"/>
    <property type="molecule type" value="Genomic_DNA"/>
</dbReference>
<reference evidence="2 3" key="1">
    <citation type="submission" date="2023-12" db="EMBL/GenBank/DDBJ databases">
        <title>Genome sequencing and assembly of bacterial species from a model synthetic community.</title>
        <authorList>
            <person name="Hogle S.L."/>
        </authorList>
    </citation>
    <scope>NUCLEOTIDE SEQUENCE [LARGE SCALE GENOMIC DNA]</scope>
    <source>
        <strain evidence="2 3">HAMBI_3031</strain>
    </source>
</reference>
<sequence length="326" mass="34465">MKRSILLTVFLCFGIVVIAQKRNGESPYRTESFSSNAIKNLKVETSGGAIQVKGGQSRSAVEMYVTANSWGDRKTQAEIQQILDEYYDVDIRSQGGTLTATARRKNIKWSNKTSLNISFIVYSSSQVDADVRTSGGSLNLQDIAGTVTGRTSGGSITVKNLSKNIDLTTSGGQITAEDLDGLVKLNTSGGSLSLLNLSGTVSARTSGGSISATNINGDFNTETSGGSIHLKEIDGNLNARTSGGQITADLKATHDFVKLHTSGGSIRLKMPETKNAQLDLKGDKVHISELHNFSGTVKKDRVKGSLGNGNLLVEASTSGGSVDVRM</sequence>
<dbReference type="Proteomes" id="UP001325680">
    <property type="component" value="Chromosome"/>
</dbReference>
<organism evidence="2 3">
    <name type="scientific">Niabella yanshanensis</name>
    <dbReference type="NCBI Taxonomy" id="577386"/>
    <lineage>
        <taxon>Bacteria</taxon>
        <taxon>Pseudomonadati</taxon>
        <taxon>Bacteroidota</taxon>
        <taxon>Chitinophagia</taxon>
        <taxon>Chitinophagales</taxon>
        <taxon>Chitinophagaceae</taxon>
        <taxon>Niabella</taxon>
    </lineage>
</organism>
<evidence type="ECO:0000259" key="1">
    <source>
        <dbReference type="Pfam" id="PF13349"/>
    </source>
</evidence>
<protein>
    <submittedName>
        <fullName evidence="2">DUF4097 family beta strand repeat-containing protein</fullName>
    </submittedName>
</protein>
<evidence type="ECO:0000313" key="2">
    <source>
        <dbReference type="EMBL" id="WQD37041.1"/>
    </source>
</evidence>
<dbReference type="Pfam" id="PF13349">
    <property type="entry name" value="DUF4097"/>
    <property type="match status" value="1"/>
</dbReference>
<feature type="domain" description="DUF4097" evidence="1">
    <location>
        <begin position="74"/>
        <end position="324"/>
    </location>
</feature>
<proteinExistence type="predicted"/>
<gene>
    <name evidence="2" type="ORF">U0035_15315</name>
</gene>
<dbReference type="RefSeq" id="WP_114791866.1">
    <property type="nucleotide sequence ID" value="NZ_CP139960.1"/>
</dbReference>